<reference evidence="1" key="1">
    <citation type="journal article" date="2022" name="bioRxiv">
        <title>Population genetic analysis of Ophidiomyces ophidiicola, the causative agent of snake fungal disease, indicates recent introductions to the USA.</title>
        <authorList>
            <person name="Ladner J.T."/>
            <person name="Palmer J.M."/>
            <person name="Ettinger C.L."/>
            <person name="Stajich J.E."/>
            <person name="Farrell T.M."/>
            <person name="Glorioso B.M."/>
            <person name="Lawson B."/>
            <person name="Price S.J."/>
            <person name="Stengle A.G."/>
            <person name="Grear D.A."/>
            <person name="Lorch J.M."/>
        </authorList>
    </citation>
    <scope>NUCLEOTIDE SEQUENCE</scope>
    <source>
        <strain evidence="1">NWHC 24266-5</strain>
    </source>
</reference>
<dbReference type="EC" id="2.4.1.256" evidence="1"/>
<comment type="caution">
    <text evidence="1">The sequence shown here is derived from an EMBL/GenBank/DDBJ whole genome shotgun (WGS) entry which is preliminary data.</text>
</comment>
<accession>A0ACB8V4G0</accession>
<gene>
    <name evidence="1" type="primary">ALG10</name>
    <name evidence="1" type="ORF">LOY88_000623</name>
</gene>
<proteinExistence type="predicted"/>
<dbReference type="EMBL" id="JALBCA010000006">
    <property type="protein sequence ID" value="KAI2392561.1"/>
    <property type="molecule type" value="Genomic_DNA"/>
</dbReference>
<name>A0ACB8V4G0_9EURO</name>
<keyword evidence="1" id="KW-0328">Glycosyltransferase</keyword>
<protein>
    <submittedName>
        <fullName evidence="1">Glucosyltransferase</fullName>
        <ecNumber evidence="1">2.4.1.256</ecNumber>
    </submittedName>
</protein>
<evidence type="ECO:0000313" key="1">
    <source>
        <dbReference type="EMBL" id="KAI2392561.1"/>
    </source>
</evidence>
<sequence length="319" mass="35712">MKQRVSSSYAASATSIALTTAVISTCILCWLDKVNRTVVDPYLDEVFHVRQSQTYWRHQWSQWDPKITTPPGLYLLSYLLGAVGFLISRKPTILSASYLRSLNGLVLFNSLPILLRNLLRSIWAVTDSSVSENSNLVPEESNWAFSLTALNICLFPPIFFFSGLYYTDLAALLIVLEVYRQDLKRPSYSKNSLWKTVFSYQTALFTLSGITSLIFRQTNIFWVAVFLGGLRVIKTIRSVHTETQVSAINAVIESSWKDRKLYDPLVSDAAFEDYFKAGVSIGIAAAANICIVLAELLPYLMVLGSFGLFVLWNGSVVLG</sequence>
<keyword evidence="1" id="KW-0808">Transferase</keyword>
<organism evidence="1">
    <name type="scientific">Ophidiomyces ophidiicola</name>
    <dbReference type="NCBI Taxonomy" id="1387563"/>
    <lineage>
        <taxon>Eukaryota</taxon>
        <taxon>Fungi</taxon>
        <taxon>Dikarya</taxon>
        <taxon>Ascomycota</taxon>
        <taxon>Pezizomycotina</taxon>
        <taxon>Eurotiomycetes</taxon>
        <taxon>Eurotiomycetidae</taxon>
        <taxon>Onygenales</taxon>
        <taxon>Onygenaceae</taxon>
        <taxon>Ophidiomyces</taxon>
    </lineage>
</organism>